<dbReference type="InterPro" id="IPR000832">
    <property type="entry name" value="GPCR_2_secretin-like"/>
</dbReference>
<evidence type="ECO:0000256" key="4">
    <source>
        <dbReference type="ARBA" id="ARBA00023136"/>
    </source>
</evidence>
<feature type="transmembrane region" description="Helical" evidence="5">
    <location>
        <begin position="337"/>
        <end position="358"/>
    </location>
</feature>
<dbReference type="PANTHER" id="PTHR45902">
    <property type="entry name" value="LATROPHILIN RECEPTOR-LIKE PROTEIN A"/>
    <property type="match status" value="1"/>
</dbReference>
<dbReference type="GO" id="GO:0004930">
    <property type="term" value="F:G protein-coupled receptor activity"/>
    <property type="evidence" value="ECO:0007669"/>
    <property type="project" value="InterPro"/>
</dbReference>
<evidence type="ECO:0000313" key="8">
    <source>
        <dbReference type="Proteomes" id="UP000828390"/>
    </source>
</evidence>
<gene>
    <name evidence="7" type="ORF">DPMN_187649</name>
</gene>
<feature type="domain" description="G-protein coupled receptors family 2 profile 2" evidence="6">
    <location>
        <begin position="301"/>
        <end position="549"/>
    </location>
</feature>
<keyword evidence="4 5" id="KW-0472">Membrane</keyword>
<organism evidence="7 8">
    <name type="scientific">Dreissena polymorpha</name>
    <name type="common">Zebra mussel</name>
    <name type="synonym">Mytilus polymorpha</name>
    <dbReference type="NCBI Taxonomy" id="45954"/>
    <lineage>
        <taxon>Eukaryota</taxon>
        <taxon>Metazoa</taxon>
        <taxon>Spiralia</taxon>
        <taxon>Lophotrochozoa</taxon>
        <taxon>Mollusca</taxon>
        <taxon>Bivalvia</taxon>
        <taxon>Autobranchia</taxon>
        <taxon>Heteroconchia</taxon>
        <taxon>Euheterodonta</taxon>
        <taxon>Imparidentia</taxon>
        <taxon>Neoheterodontei</taxon>
        <taxon>Myida</taxon>
        <taxon>Dreissenoidea</taxon>
        <taxon>Dreissenidae</taxon>
        <taxon>Dreissena</taxon>
    </lineage>
</organism>
<dbReference type="GO" id="GO:0007166">
    <property type="term" value="P:cell surface receptor signaling pathway"/>
    <property type="evidence" value="ECO:0007669"/>
    <property type="project" value="InterPro"/>
</dbReference>
<dbReference type="GO" id="GO:0016020">
    <property type="term" value="C:membrane"/>
    <property type="evidence" value="ECO:0007669"/>
    <property type="project" value="UniProtKB-SubCell"/>
</dbReference>
<dbReference type="Pfam" id="PF00002">
    <property type="entry name" value="7tm_2"/>
    <property type="match status" value="1"/>
</dbReference>
<evidence type="ECO:0000256" key="2">
    <source>
        <dbReference type="ARBA" id="ARBA00022692"/>
    </source>
</evidence>
<protein>
    <recommendedName>
        <fullName evidence="6">G-protein coupled receptors family 2 profile 2 domain-containing protein</fullName>
    </recommendedName>
</protein>
<dbReference type="Gene3D" id="1.20.1070.10">
    <property type="entry name" value="Rhodopsin 7-helix transmembrane proteins"/>
    <property type="match status" value="1"/>
</dbReference>
<feature type="transmembrane region" description="Helical" evidence="5">
    <location>
        <begin position="455"/>
        <end position="479"/>
    </location>
</feature>
<evidence type="ECO:0000256" key="5">
    <source>
        <dbReference type="SAM" id="Phobius"/>
    </source>
</evidence>
<sequence>MCRQLSCANGYVVSKTDLSRCTPVIKDTITHPEYVHTLNVQLQMVPTKTTRMVSDELTFLAETAVSDLIRAQALFSEHSITFCGSQSFIKLKKPVISSVGDILSDGKFNENIEAFLVDIYFYVTNVHNVTALIQDCASVFKNHFIGHYKMEFISFDPRWFALSINQGLATSSLTEIENRLKSVQLQEAFKYSLNDASSGNAILPLNPRYGHDCYSNISFTTLQLCSRITITTDDVSELTPVSGETLLTFAKVTIGKNVVTFDSYIRMLDGNISVCWEDYREKLSKYFTKMSSSPSKTSTVYGYISLICLSISIASLIVMLSVYLILANLRTLPGLNIMSLSTRLLMSSSLLFANNFVIVDIEWLCQTLGFLLHFTLLSGFCWMFICTFHMMRTLTSLKSFNKNAQSSYRTHLKYMAVAECSAIVLTASQVLVSMLTEKTLGYGGRPCYLTNPRSILFFVAIPISIVMVVNLVMYISVIVKIMRLPEIGQNKCRERNNLKIFVKLSTITGLTWIFGIVYELTDVELFSFLFILFNASQGVLIMFSFVINKRVAGLLCKKNNSACRGLSTQKSTRSATKMPEDSEHMQTTRSATVMTEVSEQMKSTRSATEITEAFKHMQSTSSATEMTDDSVHMQSTSCVTYITNASQHI</sequence>
<dbReference type="InterPro" id="IPR053231">
    <property type="entry name" value="GPCR_LN-TM7"/>
</dbReference>
<dbReference type="Proteomes" id="UP000828390">
    <property type="component" value="Unassembled WGS sequence"/>
</dbReference>
<evidence type="ECO:0000256" key="1">
    <source>
        <dbReference type="ARBA" id="ARBA00004141"/>
    </source>
</evidence>
<comment type="subcellular location">
    <subcellularLocation>
        <location evidence="1">Membrane</location>
        <topology evidence="1">Multi-pass membrane protein</topology>
    </subcellularLocation>
</comment>
<evidence type="ECO:0000259" key="6">
    <source>
        <dbReference type="PROSITE" id="PS50261"/>
    </source>
</evidence>
<evidence type="ECO:0000256" key="3">
    <source>
        <dbReference type="ARBA" id="ARBA00022989"/>
    </source>
</evidence>
<feature type="transmembrane region" description="Helical" evidence="5">
    <location>
        <begin position="412"/>
        <end position="435"/>
    </location>
</feature>
<dbReference type="InterPro" id="IPR017981">
    <property type="entry name" value="GPCR_2-like_7TM"/>
</dbReference>
<dbReference type="EMBL" id="JAIWYP010000010">
    <property type="protein sequence ID" value="KAH3753020.1"/>
    <property type="molecule type" value="Genomic_DNA"/>
</dbReference>
<dbReference type="AlphaFoldDB" id="A0A9D4DRH7"/>
<name>A0A9D4DRH7_DREPO</name>
<reference evidence="7" key="2">
    <citation type="submission" date="2020-11" db="EMBL/GenBank/DDBJ databases">
        <authorList>
            <person name="McCartney M.A."/>
            <person name="Auch B."/>
            <person name="Kono T."/>
            <person name="Mallez S."/>
            <person name="Becker A."/>
            <person name="Gohl D.M."/>
            <person name="Silverstein K.A.T."/>
            <person name="Koren S."/>
            <person name="Bechman K.B."/>
            <person name="Herman A."/>
            <person name="Abrahante J.E."/>
            <person name="Garbe J."/>
        </authorList>
    </citation>
    <scope>NUCLEOTIDE SEQUENCE</scope>
    <source>
        <strain evidence="7">Duluth1</strain>
        <tissue evidence="7">Whole animal</tissue>
    </source>
</reference>
<reference evidence="7" key="1">
    <citation type="journal article" date="2019" name="bioRxiv">
        <title>The Genome of the Zebra Mussel, Dreissena polymorpha: A Resource for Invasive Species Research.</title>
        <authorList>
            <person name="McCartney M.A."/>
            <person name="Auch B."/>
            <person name="Kono T."/>
            <person name="Mallez S."/>
            <person name="Zhang Y."/>
            <person name="Obille A."/>
            <person name="Becker A."/>
            <person name="Abrahante J.E."/>
            <person name="Garbe J."/>
            <person name="Badalamenti J.P."/>
            <person name="Herman A."/>
            <person name="Mangelson H."/>
            <person name="Liachko I."/>
            <person name="Sullivan S."/>
            <person name="Sone E.D."/>
            <person name="Koren S."/>
            <person name="Silverstein K.A.T."/>
            <person name="Beckman K.B."/>
            <person name="Gohl D.M."/>
        </authorList>
    </citation>
    <scope>NUCLEOTIDE SEQUENCE</scope>
    <source>
        <strain evidence="7">Duluth1</strain>
        <tissue evidence="7">Whole animal</tissue>
    </source>
</reference>
<dbReference type="PROSITE" id="PS50261">
    <property type="entry name" value="G_PROTEIN_RECEP_F2_4"/>
    <property type="match status" value="1"/>
</dbReference>
<keyword evidence="8" id="KW-1185">Reference proteome</keyword>
<keyword evidence="3 5" id="KW-1133">Transmembrane helix</keyword>
<proteinExistence type="predicted"/>
<dbReference type="CDD" id="cd15039">
    <property type="entry name" value="7tmB3_Methuselah-like"/>
    <property type="match status" value="1"/>
</dbReference>
<feature type="transmembrane region" description="Helical" evidence="5">
    <location>
        <begin position="300"/>
        <end position="325"/>
    </location>
</feature>
<feature type="transmembrane region" description="Helical" evidence="5">
    <location>
        <begin position="526"/>
        <end position="547"/>
    </location>
</feature>
<keyword evidence="2 5" id="KW-0812">Transmembrane</keyword>
<evidence type="ECO:0000313" key="7">
    <source>
        <dbReference type="EMBL" id="KAH3753020.1"/>
    </source>
</evidence>
<accession>A0A9D4DRH7</accession>
<dbReference type="PANTHER" id="PTHR45902:SF1">
    <property type="entry name" value="LATROPHILIN RECEPTOR-LIKE PROTEIN A"/>
    <property type="match status" value="1"/>
</dbReference>
<feature type="transmembrane region" description="Helical" evidence="5">
    <location>
        <begin position="500"/>
        <end position="520"/>
    </location>
</feature>
<feature type="transmembrane region" description="Helical" evidence="5">
    <location>
        <begin position="370"/>
        <end position="391"/>
    </location>
</feature>
<comment type="caution">
    <text evidence="7">The sequence shown here is derived from an EMBL/GenBank/DDBJ whole genome shotgun (WGS) entry which is preliminary data.</text>
</comment>